<name>A0A2N5XW05_9HYPH</name>
<organism evidence="2 3">
    <name type="scientific">Cohaesibacter celericrescens</name>
    <dbReference type="NCBI Taxonomy" id="2067669"/>
    <lineage>
        <taxon>Bacteria</taxon>
        <taxon>Pseudomonadati</taxon>
        <taxon>Pseudomonadota</taxon>
        <taxon>Alphaproteobacteria</taxon>
        <taxon>Hyphomicrobiales</taxon>
        <taxon>Cohaesibacteraceae</taxon>
    </lineage>
</organism>
<gene>
    <name evidence="2" type="ORF">C0081_03555</name>
</gene>
<evidence type="ECO:0000313" key="2">
    <source>
        <dbReference type="EMBL" id="PLW78670.1"/>
    </source>
</evidence>
<keyword evidence="3" id="KW-1185">Reference proteome</keyword>
<comment type="caution">
    <text evidence="2">The sequence shown here is derived from an EMBL/GenBank/DDBJ whole genome shotgun (WGS) entry which is preliminary data.</text>
</comment>
<protein>
    <submittedName>
        <fullName evidence="2">Uncharacterized protein</fullName>
    </submittedName>
</protein>
<proteinExistence type="predicted"/>
<dbReference type="AlphaFoldDB" id="A0A2N5XW05"/>
<feature type="transmembrane region" description="Helical" evidence="1">
    <location>
        <begin position="51"/>
        <end position="69"/>
    </location>
</feature>
<keyword evidence="1" id="KW-1133">Transmembrane helix</keyword>
<accession>A0A2N5XW05</accession>
<sequence length="78" mass="8399">MGLIEVSIIYGLVTSQLKGSFSMAISAILFGAVCLIGLLTSPLGISTGIQIAIAAWFCFNLSFFSWIFLPNLLVKRLT</sequence>
<keyword evidence="1" id="KW-0812">Transmembrane</keyword>
<keyword evidence="1" id="KW-0472">Membrane</keyword>
<dbReference type="EMBL" id="PKUQ01000002">
    <property type="protein sequence ID" value="PLW78670.1"/>
    <property type="molecule type" value="Genomic_DNA"/>
</dbReference>
<evidence type="ECO:0000256" key="1">
    <source>
        <dbReference type="SAM" id="Phobius"/>
    </source>
</evidence>
<reference evidence="2 3" key="1">
    <citation type="submission" date="2018-01" db="EMBL/GenBank/DDBJ databases">
        <title>The draft genome sequence of Cohaesibacter sp. H1304.</title>
        <authorList>
            <person name="Wang N.-N."/>
            <person name="Du Z.-J."/>
        </authorList>
    </citation>
    <scope>NUCLEOTIDE SEQUENCE [LARGE SCALE GENOMIC DNA]</scope>
    <source>
        <strain evidence="2 3">H1304</strain>
    </source>
</reference>
<dbReference type="Proteomes" id="UP000234881">
    <property type="component" value="Unassembled WGS sequence"/>
</dbReference>
<feature type="transmembrane region" description="Helical" evidence="1">
    <location>
        <begin position="20"/>
        <end position="39"/>
    </location>
</feature>
<evidence type="ECO:0000313" key="3">
    <source>
        <dbReference type="Proteomes" id="UP000234881"/>
    </source>
</evidence>